<accession>A0AA88PFB1</accession>
<keyword evidence="3" id="KW-1185">Reference proteome</keyword>
<dbReference type="AlphaFoldDB" id="A0AA88PFB1"/>
<evidence type="ECO:0000313" key="2">
    <source>
        <dbReference type="EMBL" id="KAK2881618.1"/>
    </source>
</evidence>
<reference evidence="2" key="1">
    <citation type="submission" date="2023-08" db="EMBL/GenBank/DDBJ databases">
        <title>Chromosome-level Genome Assembly of mud carp (Cirrhinus molitorella).</title>
        <authorList>
            <person name="Liu H."/>
        </authorList>
    </citation>
    <scope>NUCLEOTIDE SEQUENCE</scope>
    <source>
        <strain evidence="2">Prfri</strain>
        <tissue evidence="2">Muscle</tissue>
    </source>
</reference>
<gene>
    <name evidence="2" type="ORF">Q8A67_018886</name>
</gene>
<comment type="caution">
    <text evidence="2">The sequence shown here is derived from an EMBL/GenBank/DDBJ whole genome shotgun (WGS) entry which is preliminary data.</text>
</comment>
<name>A0AA88PFB1_9TELE</name>
<feature type="chain" id="PRO_5041670625" description="Secreted protein" evidence="1">
    <location>
        <begin position="18"/>
        <end position="77"/>
    </location>
</feature>
<organism evidence="2 3">
    <name type="scientific">Cirrhinus molitorella</name>
    <name type="common">mud carp</name>
    <dbReference type="NCBI Taxonomy" id="172907"/>
    <lineage>
        <taxon>Eukaryota</taxon>
        <taxon>Metazoa</taxon>
        <taxon>Chordata</taxon>
        <taxon>Craniata</taxon>
        <taxon>Vertebrata</taxon>
        <taxon>Euteleostomi</taxon>
        <taxon>Actinopterygii</taxon>
        <taxon>Neopterygii</taxon>
        <taxon>Teleostei</taxon>
        <taxon>Ostariophysi</taxon>
        <taxon>Cypriniformes</taxon>
        <taxon>Cyprinidae</taxon>
        <taxon>Labeoninae</taxon>
        <taxon>Labeonini</taxon>
        <taxon>Cirrhinus</taxon>
    </lineage>
</organism>
<evidence type="ECO:0000256" key="1">
    <source>
        <dbReference type="SAM" id="SignalP"/>
    </source>
</evidence>
<dbReference type="EMBL" id="JAUYZG010000018">
    <property type="protein sequence ID" value="KAK2881618.1"/>
    <property type="molecule type" value="Genomic_DNA"/>
</dbReference>
<sequence>MLDLWCFVLFYVLSSSGLHLQYIREPELSVVGLGPLRALMSVDSDCGEGSWIGLARLDLPVKLPYSQTSGSPICGVA</sequence>
<evidence type="ECO:0000313" key="3">
    <source>
        <dbReference type="Proteomes" id="UP001187343"/>
    </source>
</evidence>
<dbReference type="Proteomes" id="UP001187343">
    <property type="component" value="Unassembled WGS sequence"/>
</dbReference>
<proteinExistence type="predicted"/>
<feature type="signal peptide" evidence="1">
    <location>
        <begin position="1"/>
        <end position="17"/>
    </location>
</feature>
<protein>
    <recommendedName>
        <fullName evidence="4">Secreted protein</fullName>
    </recommendedName>
</protein>
<keyword evidence="1" id="KW-0732">Signal</keyword>
<evidence type="ECO:0008006" key="4">
    <source>
        <dbReference type="Google" id="ProtNLM"/>
    </source>
</evidence>